<organism evidence="2 3">
    <name type="scientific">Corallococcus interemptor</name>
    <dbReference type="NCBI Taxonomy" id="2316720"/>
    <lineage>
        <taxon>Bacteria</taxon>
        <taxon>Pseudomonadati</taxon>
        <taxon>Myxococcota</taxon>
        <taxon>Myxococcia</taxon>
        <taxon>Myxococcales</taxon>
        <taxon>Cystobacterineae</taxon>
        <taxon>Myxococcaceae</taxon>
        <taxon>Corallococcus</taxon>
    </lineage>
</organism>
<gene>
    <name evidence="2" type="ORF">D7X96_14185</name>
</gene>
<keyword evidence="3" id="KW-1185">Reference proteome</keyword>
<evidence type="ECO:0000313" key="2">
    <source>
        <dbReference type="EMBL" id="RKH69664.1"/>
    </source>
</evidence>
<comment type="caution">
    <text evidence="2">The sequence shown here is derived from an EMBL/GenBank/DDBJ whole genome shotgun (WGS) entry which is preliminary data.</text>
</comment>
<proteinExistence type="predicted"/>
<dbReference type="OrthoDB" id="266253at2"/>
<dbReference type="Proteomes" id="UP000282656">
    <property type="component" value="Unassembled WGS sequence"/>
</dbReference>
<accession>A0A3A8R2X3</accession>
<name>A0A3A8R2X3_9BACT</name>
<reference evidence="3" key="1">
    <citation type="submission" date="2018-09" db="EMBL/GenBank/DDBJ databases">
        <authorList>
            <person name="Livingstone P.G."/>
            <person name="Whitworth D.E."/>
        </authorList>
    </citation>
    <scope>NUCLEOTIDE SEQUENCE [LARGE SCALE GENOMIC DNA]</scope>
    <source>
        <strain evidence="3">AB047A</strain>
    </source>
</reference>
<dbReference type="InterPro" id="IPR011749">
    <property type="entry name" value="CHP02243"/>
</dbReference>
<feature type="region of interest" description="Disordered" evidence="1">
    <location>
        <begin position="582"/>
        <end position="601"/>
    </location>
</feature>
<evidence type="ECO:0000256" key="1">
    <source>
        <dbReference type="SAM" id="MobiDB-lite"/>
    </source>
</evidence>
<dbReference type="EMBL" id="RAWM01000031">
    <property type="protein sequence ID" value="RKH69664.1"/>
    <property type="molecule type" value="Genomic_DNA"/>
</dbReference>
<dbReference type="AlphaFoldDB" id="A0A3A8R2X3"/>
<protein>
    <submittedName>
        <fullName evidence="2">Putative baseplate assembly protein</fullName>
    </submittedName>
</protein>
<dbReference type="NCBIfam" id="TIGR02243">
    <property type="entry name" value="putative baseplate assembly protein"/>
    <property type="match status" value="1"/>
</dbReference>
<sequence>MLARLPREALPDGDFAGSRPLAALTTRSPEDPAVALLDAWATAADVLTFYQERIANEGFLRTATERRSVLELAREVGYELKPGVAASTYLAFTVETAPGSPASVQVAKGVQVLSIPGQDERPQTFETVEALEARAAWNELRPRQTTPQDFSTSTKTLYLQGLQTGLQVGDALLLVGPEREQSPGSERWDLRIVLGTTLVTDPEDPARSHTVVTWEHALGSQSPAVQPSSNPRAYVLRLRANLFGYNAADFKLLPEQIRALFKKKREDPIPTGEWPDFHIQTTAERQFDLDREYPSLVAGSWVVLRKASYVELYRIQESKPVARVDFGLTGRVTRLQVDALEHLSWFPLRGTTVLAQSEELPLAEKPLTAPVGGSTVLLDREVKGLTAGHVLLVEGQGTADPGGAPVRERAVVASTAKSGSSTLLVLQQPLAHEYVRATVRIYANVVKATHGETVTEVLGSGDGSRKNQRFTLKKPPLTYVAAATATGGESTLEVRVNGVRWDEVPTLFGQGPRSQVYMVRHEDDGTVALTFGDGVAGARLPPGQENVVAVYRSGIGPEGEVDTGQLALLRVRPLGIRAVTNPQDATGAAAPESRDDARAHAPASVLTLERVVSLQDYEDFASTFAGIGKAQAADLTNGERILVHLTIASQKGGSVDAGTPLHEALVGALTKLHDPVREFAVASNKSFERIPFNLKAKLRVDPRYLAEDVKARVEAALRTAFSFERRSFGQAVSAAEVIQVMQDVQGVVMVDLDALYPTGRPQALAPLLRALRARWPQAPAAPGTPVQPLPAQLLLLDEAPAGVVLEVIP</sequence>
<evidence type="ECO:0000313" key="3">
    <source>
        <dbReference type="Proteomes" id="UP000282656"/>
    </source>
</evidence>